<dbReference type="EMBL" id="PJRT01000032">
    <property type="protein sequence ID" value="PLR20386.1"/>
    <property type="molecule type" value="Genomic_DNA"/>
</dbReference>
<comment type="caution">
    <text evidence="1">The sequence shown here is derived from an EMBL/GenBank/DDBJ whole genome shotgun (WGS) entry which is preliminary data.</text>
</comment>
<organism evidence="1 2">
    <name type="scientific">Pantoea endophytica</name>
    <dbReference type="NCBI Taxonomy" id="92488"/>
    <lineage>
        <taxon>Bacteria</taxon>
        <taxon>Pseudomonadati</taxon>
        <taxon>Pseudomonadota</taxon>
        <taxon>Gammaproteobacteria</taxon>
        <taxon>Enterobacterales</taxon>
        <taxon>Erwiniaceae</taxon>
        <taxon>Pantoea</taxon>
    </lineage>
</organism>
<reference evidence="2" key="1">
    <citation type="submission" date="2017-12" db="EMBL/GenBank/DDBJ databases">
        <title>The genome sequence of Pantoea sp. 596.</title>
        <authorList>
            <person name="Gao J."/>
            <person name="Mao X."/>
            <person name="Sun J."/>
        </authorList>
    </citation>
    <scope>NUCLEOTIDE SEQUENCE [LARGE SCALE GENOMIC DNA]</scope>
    <source>
        <strain evidence="2">596</strain>
    </source>
</reference>
<proteinExistence type="predicted"/>
<evidence type="ECO:0000313" key="1">
    <source>
        <dbReference type="EMBL" id="PLR20386.1"/>
    </source>
</evidence>
<dbReference type="Proteomes" id="UP000234296">
    <property type="component" value="Unassembled WGS sequence"/>
</dbReference>
<evidence type="ECO:0000313" key="2">
    <source>
        <dbReference type="Proteomes" id="UP000234296"/>
    </source>
</evidence>
<keyword evidence="2" id="KW-1185">Reference proteome</keyword>
<name>A0ABX4SMS5_9GAMM</name>
<dbReference type="RefSeq" id="WP_101763984.1">
    <property type="nucleotide sequence ID" value="NZ_PJRT01000032.1"/>
</dbReference>
<protein>
    <submittedName>
        <fullName evidence="1">Uncharacterized protein</fullName>
    </submittedName>
</protein>
<gene>
    <name evidence="1" type="ORF">PZBJ_20245</name>
</gene>
<sequence>MSNRSKEDQLAMERAKGMLYRIAAELTLVTAENEEEQLRLDSARRMAADNALRLEDHLRGF</sequence>
<accession>A0ABX4SMS5</accession>